<dbReference type="Gene3D" id="1.20.120.160">
    <property type="entry name" value="HPT domain"/>
    <property type="match status" value="1"/>
</dbReference>
<sequence length="128" mass="14241">MIAVFDVAVFDRLIDDLDSRVIALNFLRDFTEMLDDRMNAIEQALKAESFDESLRSLHSLRASAAMIGARQLDASTTLALETKHFEATAIGPLVRKLQGQADLFRTASARIATLDDSVEHHANARRRA</sequence>
<evidence type="ECO:0000256" key="1">
    <source>
        <dbReference type="PROSITE-ProRule" id="PRU00110"/>
    </source>
</evidence>
<dbReference type="PROSITE" id="PS50894">
    <property type="entry name" value="HPT"/>
    <property type="match status" value="1"/>
</dbReference>
<organism evidence="3 4">
    <name type="scientific">Arthrobacter agilis</name>
    <dbReference type="NCBI Taxonomy" id="37921"/>
    <lineage>
        <taxon>Bacteria</taxon>
        <taxon>Bacillati</taxon>
        <taxon>Actinomycetota</taxon>
        <taxon>Actinomycetes</taxon>
        <taxon>Micrococcales</taxon>
        <taxon>Micrococcaceae</taxon>
        <taxon>Arthrobacter</taxon>
    </lineage>
</organism>
<dbReference type="GO" id="GO:0000160">
    <property type="term" value="P:phosphorelay signal transduction system"/>
    <property type="evidence" value="ECO:0007669"/>
    <property type="project" value="InterPro"/>
</dbReference>
<evidence type="ECO:0000313" key="4">
    <source>
        <dbReference type="Proteomes" id="UP000239187"/>
    </source>
</evidence>
<accession>A0A2L0UIP1</accession>
<dbReference type="Pfam" id="PF01627">
    <property type="entry name" value="Hpt"/>
    <property type="match status" value="1"/>
</dbReference>
<proteinExistence type="predicted"/>
<protein>
    <recommendedName>
        <fullName evidence="2">HPt domain-containing protein</fullName>
    </recommendedName>
</protein>
<keyword evidence="1" id="KW-0597">Phosphoprotein</keyword>
<dbReference type="AlphaFoldDB" id="A0A2L0UIP1"/>
<feature type="domain" description="HPt" evidence="2">
    <location>
        <begin position="19"/>
        <end position="111"/>
    </location>
</feature>
<gene>
    <name evidence="3" type="ORF">CVO76_16920</name>
</gene>
<reference evidence="3 4" key="1">
    <citation type="submission" date="2017-11" db="EMBL/GenBank/DDBJ databases">
        <title>Draft genome of Arthrobacter agilis strain UMCV2, a plant growth-promoting rhizobacterium and biocontrol capacity of phytopathogenic fungi.</title>
        <authorList>
            <person name="Martinez-Camara R."/>
            <person name="Santoyo G."/>
            <person name="Moreno-Hagelsieb G."/>
            <person name="Valencia-Cantero E."/>
        </authorList>
    </citation>
    <scope>NUCLEOTIDE SEQUENCE [LARGE SCALE GENOMIC DNA]</scope>
    <source>
        <strain evidence="3 4">UMCV2</strain>
    </source>
</reference>
<name>A0A2L0UIP1_9MICC</name>
<dbReference type="Proteomes" id="UP000239187">
    <property type="component" value="Chromosome"/>
</dbReference>
<evidence type="ECO:0000313" key="3">
    <source>
        <dbReference type="EMBL" id="AUZ89126.1"/>
    </source>
</evidence>
<dbReference type="EMBL" id="CP024915">
    <property type="protein sequence ID" value="AUZ89126.1"/>
    <property type="molecule type" value="Genomic_DNA"/>
</dbReference>
<evidence type="ECO:0000259" key="2">
    <source>
        <dbReference type="PROSITE" id="PS50894"/>
    </source>
</evidence>
<dbReference type="SUPFAM" id="SSF47226">
    <property type="entry name" value="Histidine-containing phosphotransfer domain, HPT domain"/>
    <property type="match status" value="1"/>
</dbReference>
<dbReference type="InterPro" id="IPR036641">
    <property type="entry name" value="HPT_dom_sf"/>
</dbReference>
<dbReference type="RefSeq" id="WP_208740232.1">
    <property type="nucleotide sequence ID" value="NZ_CP024915.1"/>
</dbReference>
<feature type="modified residue" description="Phosphohistidine" evidence="1">
    <location>
        <position position="58"/>
    </location>
</feature>
<dbReference type="InterPro" id="IPR008207">
    <property type="entry name" value="Sig_transdc_His_kin_Hpt_dom"/>
</dbReference>